<evidence type="ECO:0000256" key="3">
    <source>
        <dbReference type="ARBA" id="ARBA00012142"/>
    </source>
</evidence>
<reference evidence="16 17" key="1">
    <citation type="journal article" date="2013" name="Genome Announc.">
        <title>Draft genome sequences for three mercury-methylating, sulfate-reducing bacteria.</title>
        <authorList>
            <person name="Brown S.D."/>
            <person name="Hurt R.A.Jr."/>
            <person name="Gilmour C.C."/>
            <person name="Elias D.A."/>
        </authorList>
    </citation>
    <scope>NUCLEOTIDE SEQUENCE [LARGE SCALE GENOMIC DNA]</scope>
    <source>
        <strain evidence="16 17">DSM 16529</strain>
    </source>
</reference>
<dbReference type="GO" id="GO:0030955">
    <property type="term" value="F:potassium ion binding"/>
    <property type="evidence" value="ECO:0007669"/>
    <property type="project" value="UniProtKB-UniRule"/>
</dbReference>
<protein>
    <recommendedName>
        <fullName evidence="3 12">Pyruvate kinase</fullName>
        <ecNumber evidence="3 12">2.7.1.40</ecNumber>
    </recommendedName>
</protein>
<dbReference type="Gene3D" id="3.20.20.60">
    <property type="entry name" value="Phosphoenolpyruvate-binding domains"/>
    <property type="match status" value="1"/>
</dbReference>
<evidence type="ECO:0000256" key="11">
    <source>
        <dbReference type="ARBA" id="ARBA00023317"/>
    </source>
</evidence>
<dbReference type="PANTHER" id="PTHR11817">
    <property type="entry name" value="PYRUVATE KINASE"/>
    <property type="match status" value="1"/>
</dbReference>
<dbReference type="InterPro" id="IPR015813">
    <property type="entry name" value="Pyrv/PenolPyrv_kinase-like_dom"/>
</dbReference>
<comment type="caution">
    <text evidence="16">The sequence shown here is derived from an EMBL/GenBank/DDBJ whole genome shotgun (WGS) entry which is preliminary data.</text>
</comment>
<keyword evidence="6" id="KW-0547">Nucleotide-binding</keyword>
<dbReference type="GO" id="GO:0004743">
    <property type="term" value="F:pyruvate kinase activity"/>
    <property type="evidence" value="ECO:0007669"/>
    <property type="project" value="UniProtKB-UniRule"/>
</dbReference>
<dbReference type="OrthoDB" id="9812123at2"/>
<dbReference type="InterPro" id="IPR036918">
    <property type="entry name" value="Pyrv_Knase_C_sf"/>
</dbReference>
<evidence type="ECO:0000256" key="13">
    <source>
        <dbReference type="RuleBase" id="RU000504"/>
    </source>
</evidence>
<keyword evidence="5" id="KW-0479">Metal-binding</keyword>
<evidence type="ECO:0000256" key="4">
    <source>
        <dbReference type="ARBA" id="ARBA00022679"/>
    </source>
</evidence>
<keyword evidence="9 13" id="KW-0460">Magnesium</keyword>
<evidence type="ECO:0000313" key="17">
    <source>
        <dbReference type="Proteomes" id="UP000014975"/>
    </source>
</evidence>
<dbReference type="InterPro" id="IPR015806">
    <property type="entry name" value="Pyrv_Knase_insert_dom_sf"/>
</dbReference>
<dbReference type="InterPro" id="IPR015795">
    <property type="entry name" value="Pyrv_Knase_C"/>
</dbReference>
<keyword evidence="4 13" id="KW-0808">Transferase</keyword>
<name>S7TEW3_9BACT</name>
<keyword evidence="17" id="KW-1185">Reference proteome</keyword>
<dbReference type="GO" id="GO:0016301">
    <property type="term" value="F:kinase activity"/>
    <property type="evidence" value="ECO:0007669"/>
    <property type="project" value="UniProtKB-KW"/>
</dbReference>
<comment type="catalytic activity">
    <reaction evidence="13">
        <text>pyruvate + ATP = phosphoenolpyruvate + ADP + H(+)</text>
        <dbReference type="Rhea" id="RHEA:18157"/>
        <dbReference type="ChEBI" id="CHEBI:15361"/>
        <dbReference type="ChEBI" id="CHEBI:15378"/>
        <dbReference type="ChEBI" id="CHEBI:30616"/>
        <dbReference type="ChEBI" id="CHEBI:58702"/>
        <dbReference type="ChEBI" id="CHEBI:456216"/>
        <dbReference type="EC" id="2.7.1.40"/>
    </reaction>
</comment>
<dbReference type="InterPro" id="IPR040442">
    <property type="entry name" value="Pyrv_kinase-like_dom_sf"/>
</dbReference>
<evidence type="ECO:0000259" key="14">
    <source>
        <dbReference type="Pfam" id="PF00224"/>
    </source>
</evidence>
<evidence type="ECO:0000256" key="12">
    <source>
        <dbReference type="NCBIfam" id="TIGR01064"/>
    </source>
</evidence>
<dbReference type="AlphaFoldDB" id="S7TEW3"/>
<dbReference type="Pfam" id="PF00224">
    <property type="entry name" value="PK"/>
    <property type="match status" value="1"/>
</dbReference>
<dbReference type="InterPro" id="IPR001697">
    <property type="entry name" value="Pyr_Knase"/>
</dbReference>
<evidence type="ECO:0000256" key="2">
    <source>
        <dbReference type="ARBA" id="ARBA00008663"/>
    </source>
</evidence>
<proteinExistence type="inferred from homology"/>
<gene>
    <name evidence="16" type="ORF">dsat_2503</name>
</gene>
<evidence type="ECO:0000256" key="10">
    <source>
        <dbReference type="ARBA" id="ARBA00023152"/>
    </source>
</evidence>
<dbReference type="Pfam" id="PF02887">
    <property type="entry name" value="PK_C"/>
    <property type="match status" value="1"/>
</dbReference>
<comment type="pathway">
    <text evidence="1 13">Carbohydrate degradation; glycolysis; pyruvate from D-glyceraldehyde 3-phosphate: step 5/5.</text>
</comment>
<feature type="domain" description="Pyruvate kinase barrel" evidence="14">
    <location>
        <begin position="2"/>
        <end position="321"/>
    </location>
</feature>
<sequence length="468" mass="49705">MRTKIMATVGPASRDEDTLARLVGAGIRLFRLNFSHGSAADFAPVVERLRAVEVRLGEDLTLMMDLSGPKLRTCESAEVEVAQGQEVLMGLPGHGAAAALPFICLDMPDVLAALSIGDEVALSDGMLRFTVEGRPEEGLVLLKALNAGFAPPRKGVAFPDLDLSIASLTAKDMEDIAGGVALGLDAVAVSFVGGPDEIALVRSRMAELGASLPVIAKVERRAAVGRLDALIEASDAIMVARGDLGVEYPPARLPALQKRIIAACNAVGKPVIVATQMLLSMVSGPMPTRAETTDVANAILDGADCLMLSEETAIGRDPVRVVRTMRDIAHDAEEYLFSERSPKAHAADESVERVLAASACTLAERLDAAALVAHTMSGGTARLLAMRRPRQPIKALSPDPAVRRFLNFSWGVRPRPAPLEHEAHLERAEAFVDASPDVPDGAFCVILAGQPKRGRSSTRTNVVKLYRK</sequence>
<keyword evidence="10 13" id="KW-0324">Glycolysis</keyword>
<dbReference type="SUPFAM" id="SSF52935">
    <property type="entry name" value="PK C-terminal domain-like"/>
    <property type="match status" value="1"/>
</dbReference>
<organism evidence="16 17">
    <name type="scientific">Alkalidesulfovibrio alkalitolerans DSM 16529</name>
    <dbReference type="NCBI Taxonomy" id="1121439"/>
    <lineage>
        <taxon>Bacteria</taxon>
        <taxon>Pseudomonadati</taxon>
        <taxon>Thermodesulfobacteriota</taxon>
        <taxon>Desulfovibrionia</taxon>
        <taxon>Desulfovibrionales</taxon>
        <taxon>Desulfovibrionaceae</taxon>
        <taxon>Alkalidesulfovibrio</taxon>
    </lineage>
</organism>
<evidence type="ECO:0000256" key="6">
    <source>
        <dbReference type="ARBA" id="ARBA00022741"/>
    </source>
</evidence>
<dbReference type="eggNOG" id="COG0469">
    <property type="taxonomic scope" value="Bacteria"/>
</dbReference>
<dbReference type="Proteomes" id="UP000014975">
    <property type="component" value="Unassembled WGS sequence"/>
</dbReference>
<dbReference type="EMBL" id="ATHI01000005">
    <property type="protein sequence ID" value="EPR35140.1"/>
    <property type="molecule type" value="Genomic_DNA"/>
</dbReference>
<evidence type="ECO:0000256" key="5">
    <source>
        <dbReference type="ARBA" id="ARBA00022723"/>
    </source>
</evidence>
<accession>S7TEW3</accession>
<dbReference type="GO" id="GO:0000287">
    <property type="term" value="F:magnesium ion binding"/>
    <property type="evidence" value="ECO:0007669"/>
    <property type="project" value="UniProtKB-UniRule"/>
</dbReference>
<evidence type="ECO:0000256" key="9">
    <source>
        <dbReference type="ARBA" id="ARBA00022842"/>
    </source>
</evidence>
<evidence type="ECO:0000256" key="7">
    <source>
        <dbReference type="ARBA" id="ARBA00022777"/>
    </source>
</evidence>
<keyword evidence="7 13" id="KW-0418">Kinase</keyword>
<dbReference type="PATRIC" id="fig|1121439.3.peg.902"/>
<evidence type="ECO:0000256" key="8">
    <source>
        <dbReference type="ARBA" id="ARBA00022840"/>
    </source>
</evidence>
<dbReference type="SUPFAM" id="SSF50800">
    <property type="entry name" value="PK beta-barrel domain-like"/>
    <property type="match status" value="1"/>
</dbReference>
<evidence type="ECO:0000313" key="16">
    <source>
        <dbReference type="EMBL" id="EPR35140.1"/>
    </source>
</evidence>
<dbReference type="NCBIfam" id="TIGR01064">
    <property type="entry name" value="pyruv_kin"/>
    <property type="match status" value="1"/>
</dbReference>
<dbReference type="PRINTS" id="PR01050">
    <property type="entry name" value="PYRUVTKNASE"/>
</dbReference>
<dbReference type="InterPro" id="IPR015793">
    <property type="entry name" value="Pyrv_Knase_brl"/>
</dbReference>
<dbReference type="UniPathway" id="UPA00109">
    <property type="reaction ID" value="UER00188"/>
</dbReference>
<dbReference type="Gene3D" id="3.40.1380.20">
    <property type="entry name" value="Pyruvate kinase, C-terminal domain"/>
    <property type="match status" value="1"/>
</dbReference>
<keyword evidence="8" id="KW-0067">ATP-binding</keyword>
<dbReference type="Gene3D" id="2.40.33.10">
    <property type="entry name" value="PK beta-barrel domain-like"/>
    <property type="match status" value="1"/>
</dbReference>
<dbReference type="SUPFAM" id="SSF51621">
    <property type="entry name" value="Phosphoenolpyruvate/pyruvate domain"/>
    <property type="match status" value="1"/>
</dbReference>
<dbReference type="InterPro" id="IPR011037">
    <property type="entry name" value="Pyrv_Knase-like_insert_dom_sf"/>
</dbReference>
<dbReference type="STRING" id="1121439.dsat_2503"/>
<evidence type="ECO:0000259" key="15">
    <source>
        <dbReference type="Pfam" id="PF02887"/>
    </source>
</evidence>
<evidence type="ECO:0000256" key="1">
    <source>
        <dbReference type="ARBA" id="ARBA00004997"/>
    </source>
</evidence>
<dbReference type="RefSeq" id="WP_020886389.1">
    <property type="nucleotide sequence ID" value="NZ_ATHI01000005.1"/>
</dbReference>
<keyword evidence="11 16" id="KW-0670">Pyruvate</keyword>
<feature type="domain" description="Pyruvate kinase C-terminal" evidence="15">
    <location>
        <begin position="355"/>
        <end position="464"/>
    </location>
</feature>
<comment type="similarity">
    <text evidence="2 13">Belongs to the pyruvate kinase family.</text>
</comment>
<dbReference type="EC" id="2.7.1.40" evidence="3 12"/>
<dbReference type="GO" id="GO:0005524">
    <property type="term" value="F:ATP binding"/>
    <property type="evidence" value="ECO:0007669"/>
    <property type="project" value="UniProtKB-KW"/>
</dbReference>